<dbReference type="Gene3D" id="1.25.40.390">
    <property type="match status" value="2"/>
</dbReference>
<name>A0A1M7JZ22_9BACT</name>
<dbReference type="RefSeq" id="WP_073085494.1">
    <property type="nucleotide sequence ID" value="NZ_FRBL01000009.1"/>
</dbReference>
<sequence length="462" mass="51612">MKKLLIYTMGAMLVTGLGACSKYLDIKPKGAFIPEKTSDYRLLLDETTAKEKSNGFFSTYGMDIMLDDDMAIFPFSQTYYNTNALNAYRFAENIYLENESDRDWEGMYNQIYTTNLVTLQVMTASGGTAADKRQLMAEARVHRAYAYFILVNLYGKQYSATATTDAGVPIRKGLDFEEKLPRATVQEVYDYIREDLVAALPDLPVAPAAGLTNRPVKASAYSLLAKVFLYQNDAANAVHYADSSLSAYNTLVDYNTLPPNPSFPEVLNYPQNFRNPEMLLEKSGPMISPIAYASKALLGMYNTTADLRFSAYFFNDKAFGLGFGYFSNEWSGRSAAKGPSVPETYLIRAEANARLGNIAAALQDLNTLRAARYKKGTDYMLTAATAAEALTLVKAERRREMAFRGSRWFDIRRYNAMDNDNITVTHTLPDGSFSLAPNSNRAVLPIGRKYIIMNPEITQNPR</sequence>
<keyword evidence="9" id="KW-1185">Reference proteome</keyword>
<evidence type="ECO:0000313" key="9">
    <source>
        <dbReference type="Proteomes" id="UP000184420"/>
    </source>
</evidence>
<comment type="subcellular location">
    <subcellularLocation>
        <location evidence="1">Cell outer membrane</location>
    </subcellularLocation>
</comment>
<dbReference type="SUPFAM" id="SSF48452">
    <property type="entry name" value="TPR-like"/>
    <property type="match status" value="1"/>
</dbReference>
<dbReference type="Pfam" id="PF14322">
    <property type="entry name" value="SusD-like_3"/>
    <property type="match status" value="1"/>
</dbReference>
<keyword evidence="5" id="KW-0998">Cell outer membrane</keyword>
<evidence type="ECO:0000259" key="6">
    <source>
        <dbReference type="Pfam" id="PF07980"/>
    </source>
</evidence>
<proteinExistence type="inferred from homology"/>
<protein>
    <submittedName>
        <fullName evidence="8">SusD family protein</fullName>
    </submittedName>
</protein>
<evidence type="ECO:0000256" key="5">
    <source>
        <dbReference type="ARBA" id="ARBA00023237"/>
    </source>
</evidence>
<dbReference type="OrthoDB" id="697229at2"/>
<dbReference type="InterPro" id="IPR011990">
    <property type="entry name" value="TPR-like_helical_dom_sf"/>
</dbReference>
<feature type="domain" description="SusD-like N-terminal" evidence="7">
    <location>
        <begin position="22"/>
        <end position="229"/>
    </location>
</feature>
<accession>A0A1M7JZ22</accession>
<organism evidence="8 9">
    <name type="scientific">Chitinophaga jiangningensis</name>
    <dbReference type="NCBI Taxonomy" id="1419482"/>
    <lineage>
        <taxon>Bacteria</taxon>
        <taxon>Pseudomonadati</taxon>
        <taxon>Bacteroidota</taxon>
        <taxon>Chitinophagia</taxon>
        <taxon>Chitinophagales</taxon>
        <taxon>Chitinophagaceae</taxon>
        <taxon>Chitinophaga</taxon>
    </lineage>
</organism>
<gene>
    <name evidence="8" type="ORF">SAMN05444266_10981</name>
</gene>
<evidence type="ECO:0000256" key="4">
    <source>
        <dbReference type="ARBA" id="ARBA00023136"/>
    </source>
</evidence>
<reference evidence="8 9" key="1">
    <citation type="submission" date="2016-11" db="EMBL/GenBank/DDBJ databases">
        <authorList>
            <person name="Jaros S."/>
            <person name="Januszkiewicz K."/>
            <person name="Wedrychowicz H."/>
        </authorList>
    </citation>
    <scope>NUCLEOTIDE SEQUENCE [LARGE SCALE GENOMIC DNA]</scope>
    <source>
        <strain evidence="8 9">DSM 27406</strain>
    </source>
</reference>
<evidence type="ECO:0000256" key="2">
    <source>
        <dbReference type="ARBA" id="ARBA00006275"/>
    </source>
</evidence>
<dbReference type="InterPro" id="IPR033985">
    <property type="entry name" value="SusD-like_N"/>
</dbReference>
<dbReference type="EMBL" id="FRBL01000009">
    <property type="protein sequence ID" value="SHM58332.1"/>
    <property type="molecule type" value="Genomic_DNA"/>
</dbReference>
<dbReference type="InterPro" id="IPR012944">
    <property type="entry name" value="SusD_RagB_dom"/>
</dbReference>
<keyword evidence="3" id="KW-0732">Signal</keyword>
<comment type="similarity">
    <text evidence="2">Belongs to the SusD family.</text>
</comment>
<dbReference type="GO" id="GO:0009279">
    <property type="term" value="C:cell outer membrane"/>
    <property type="evidence" value="ECO:0007669"/>
    <property type="project" value="UniProtKB-SubCell"/>
</dbReference>
<evidence type="ECO:0000256" key="1">
    <source>
        <dbReference type="ARBA" id="ARBA00004442"/>
    </source>
</evidence>
<dbReference type="Proteomes" id="UP000184420">
    <property type="component" value="Unassembled WGS sequence"/>
</dbReference>
<evidence type="ECO:0000313" key="8">
    <source>
        <dbReference type="EMBL" id="SHM58332.1"/>
    </source>
</evidence>
<dbReference type="STRING" id="1419482.SAMN05444266_10981"/>
<evidence type="ECO:0000256" key="3">
    <source>
        <dbReference type="ARBA" id="ARBA00022729"/>
    </source>
</evidence>
<dbReference type="AlphaFoldDB" id="A0A1M7JZ22"/>
<keyword evidence="4" id="KW-0472">Membrane</keyword>
<dbReference type="Pfam" id="PF07980">
    <property type="entry name" value="SusD_RagB"/>
    <property type="match status" value="1"/>
</dbReference>
<dbReference type="PROSITE" id="PS51257">
    <property type="entry name" value="PROKAR_LIPOPROTEIN"/>
    <property type="match status" value="1"/>
</dbReference>
<feature type="domain" description="RagB/SusD" evidence="6">
    <location>
        <begin position="343"/>
        <end position="461"/>
    </location>
</feature>
<evidence type="ECO:0000259" key="7">
    <source>
        <dbReference type="Pfam" id="PF14322"/>
    </source>
</evidence>